<comment type="similarity">
    <text evidence="1">Belongs to the chaperonin (HSP60) family.</text>
</comment>
<dbReference type="SUPFAM" id="SSF48592">
    <property type="entry name" value="GroEL equatorial domain-like"/>
    <property type="match status" value="1"/>
</dbReference>
<name>A0A0C1JL35_9BACT</name>
<dbReference type="InterPro" id="IPR001844">
    <property type="entry name" value="Cpn60/GroEL"/>
</dbReference>
<keyword evidence="3" id="KW-0067">ATP-binding</keyword>
<evidence type="ECO:0000256" key="3">
    <source>
        <dbReference type="ARBA" id="ARBA00022840"/>
    </source>
</evidence>
<dbReference type="GO" id="GO:0005524">
    <property type="term" value="F:ATP binding"/>
    <property type="evidence" value="ECO:0007669"/>
    <property type="project" value="UniProtKB-KW"/>
</dbReference>
<evidence type="ECO:0000256" key="2">
    <source>
        <dbReference type="ARBA" id="ARBA00022741"/>
    </source>
</evidence>
<evidence type="ECO:0000313" key="5">
    <source>
        <dbReference type="EMBL" id="KIC71291.1"/>
    </source>
</evidence>
<sequence length="117" mass="12988">MSIPKEIIFEEEAREFLLKGIKKLADVVAFTLGPKGRNVGLEKSWGAPTITNDGASIIRDIQLEDKYENMGVAMAKEVVQKIKEKCGDGTTSGALLLRSLVEAGIKKYFFWSKPNRN</sequence>
<dbReference type="Gene3D" id="1.10.560.10">
    <property type="entry name" value="GroEL-like equatorial domain"/>
    <property type="match status" value="1"/>
</dbReference>
<dbReference type="EMBL" id="JSAN01000098">
    <property type="protein sequence ID" value="KIC71291.1"/>
    <property type="molecule type" value="Genomic_DNA"/>
</dbReference>
<comment type="caution">
    <text evidence="5">The sequence shown here is derived from an EMBL/GenBank/DDBJ whole genome shotgun (WGS) entry which is preliminary data.</text>
</comment>
<evidence type="ECO:0000256" key="4">
    <source>
        <dbReference type="ARBA" id="ARBA00023186"/>
    </source>
</evidence>
<dbReference type="AlphaFoldDB" id="A0A0C1JL35"/>
<reference evidence="5 6" key="1">
    <citation type="journal article" date="2014" name="Mol. Biol. Evol.">
        <title>Massive expansion of Ubiquitination-related gene families within the Chlamydiae.</title>
        <authorList>
            <person name="Domman D."/>
            <person name="Collingro A."/>
            <person name="Lagkouvardos I."/>
            <person name="Gehre L."/>
            <person name="Weinmaier T."/>
            <person name="Rattei T."/>
            <person name="Subtil A."/>
            <person name="Horn M."/>
        </authorList>
    </citation>
    <scope>NUCLEOTIDE SEQUENCE [LARGE SCALE GENOMIC DNA]</scope>
    <source>
        <strain evidence="5 6">EI2</strain>
    </source>
</reference>
<dbReference type="GO" id="GO:0042026">
    <property type="term" value="P:protein refolding"/>
    <property type="evidence" value="ECO:0007669"/>
    <property type="project" value="InterPro"/>
</dbReference>
<dbReference type="Pfam" id="PF00118">
    <property type="entry name" value="Cpn60_TCP1"/>
    <property type="match status" value="1"/>
</dbReference>
<keyword evidence="4" id="KW-0143">Chaperone</keyword>
<evidence type="ECO:0000256" key="1">
    <source>
        <dbReference type="ARBA" id="ARBA00006607"/>
    </source>
</evidence>
<dbReference type="InterPro" id="IPR017998">
    <property type="entry name" value="Chaperone_TCP-1"/>
</dbReference>
<protein>
    <recommendedName>
        <fullName evidence="7">60 kDa chaperonin</fullName>
    </recommendedName>
</protein>
<organism evidence="5 6">
    <name type="scientific">Candidatus Protochlamydia amoebophila</name>
    <dbReference type="NCBI Taxonomy" id="362787"/>
    <lineage>
        <taxon>Bacteria</taxon>
        <taxon>Pseudomonadati</taxon>
        <taxon>Chlamydiota</taxon>
        <taxon>Chlamydiia</taxon>
        <taxon>Parachlamydiales</taxon>
        <taxon>Parachlamydiaceae</taxon>
        <taxon>Candidatus Protochlamydia</taxon>
    </lineage>
</organism>
<gene>
    <name evidence="5" type="ORF">DB44_DZ00040</name>
</gene>
<dbReference type="PANTHER" id="PTHR45633">
    <property type="entry name" value="60 KDA HEAT SHOCK PROTEIN, MITOCHONDRIAL"/>
    <property type="match status" value="1"/>
</dbReference>
<proteinExistence type="inferred from homology"/>
<evidence type="ECO:0000313" key="6">
    <source>
        <dbReference type="Proteomes" id="UP000031465"/>
    </source>
</evidence>
<dbReference type="PRINTS" id="PR00304">
    <property type="entry name" value="TCOMPLEXTCP1"/>
</dbReference>
<keyword evidence="2" id="KW-0547">Nucleotide-binding</keyword>
<accession>A0A0C1JL35</accession>
<dbReference type="InterPro" id="IPR002423">
    <property type="entry name" value="Cpn60/GroEL/TCP-1"/>
</dbReference>
<dbReference type="InterPro" id="IPR027413">
    <property type="entry name" value="GROEL-like_equatorial_sf"/>
</dbReference>
<dbReference type="Proteomes" id="UP000031465">
    <property type="component" value="Unassembled WGS sequence"/>
</dbReference>
<dbReference type="GO" id="GO:0140662">
    <property type="term" value="F:ATP-dependent protein folding chaperone"/>
    <property type="evidence" value="ECO:0007669"/>
    <property type="project" value="InterPro"/>
</dbReference>
<evidence type="ECO:0008006" key="7">
    <source>
        <dbReference type="Google" id="ProtNLM"/>
    </source>
</evidence>
<dbReference type="PATRIC" id="fig|362787.3.peg.1540"/>